<feature type="binding site" evidence="16">
    <location>
        <position position="66"/>
    </location>
    <ligand>
        <name>GTP</name>
        <dbReference type="ChEBI" id="CHEBI:37565"/>
    </ligand>
</feature>
<evidence type="ECO:0000256" key="13">
    <source>
        <dbReference type="ARBA" id="ARBA00023134"/>
    </source>
</evidence>
<keyword evidence="12 14" id="KW-0067">ATP-binding</keyword>
<evidence type="ECO:0000313" key="17">
    <source>
        <dbReference type="EMBL" id="RED47668.1"/>
    </source>
</evidence>
<gene>
    <name evidence="17" type="ORF">DFP90_10932</name>
</gene>
<keyword evidence="9 14" id="KW-0808">Transferase</keyword>
<dbReference type="PANTHER" id="PTHR34848">
    <property type="match status" value="1"/>
</dbReference>
<keyword evidence="10 14" id="KW-0547">Nucleotide-binding</keyword>
<evidence type="ECO:0000256" key="2">
    <source>
        <dbReference type="ARBA" id="ARBA00000711"/>
    </source>
</evidence>
<keyword evidence="17" id="KW-0548">Nucleotidyltransferase</keyword>
<dbReference type="AlphaFoldDB" id="A0A3D9HDX7"/>
<evidence type="ECO:0000256" key="16">
    <source>
        <dbReference type="PIRSR" id="PIRSR006135-2"/>
    </source>
</evidence>
<evidence type="ECO:0000256" key="4">
    <source>
        <dbReference type="ARBA" id="ARBA00003889"/>
    </source>
</evidence>
<keyword evidence="13 14" id="KW-0342">GTP-binding</keyword>
<evidence type="ECO:0000256" key="10">
    <source>
        <dbReference type="ARBA" id="ARBA00022741"/>
    </source>
</evidence>
<dbReference type="RefSeq" id="WP_115937826.1">
    <property type="nucleotide sequence ID" value="NZ_QRDW01000009.1"/>
</dbReference>
<comment type="caution">
    <text evidence="17">The sequence shown here is derived from an EMBL/GenBank/DDBJ whole genome shotgun (WGS) entry which is preliminary data.</text>
</comment>
<dbReference type="NCBIfam" id="NF004469">
    <property type="entry name" value="PRK05800.1"/>
    <property type="match status" value="1"/>
</dbReference>
<organism evidence="17 18">
    <name type="scientific">Aestuariispira insulae</name>
    <dbReference type="NCBI Taxonomy" id="1461337"/>
    <lineage>
        <taxon>Bacteria</taxon>
        <taxon>Pseudomonadati</taxon>
        <taxon>Pseudomonadota</taxon>
        <taxon>Alphaproteobacteria</taxon>
        <taxon>Rhodospirillales</taxon>
        <taxon>Kiloniellaceae</taxon>
        <taxon>Aestuariispira</taxon>
    </lineage>
</organism>
<dbReference type="PIRSF" id="PIRSF006135">
    <property type="entry name" value="CobU"/>
    <property type="match status" value="1"/>
</dbReference>
<dbReference type="Pfam" id="PF02283">
    <property type="entry name" value="CobU"/>
    <property type="match status" value="1"/>
</dbReference>
<dbReference type="GO" id="GO:0005524">
    <property type="term" value="F:ATP binding"/>
    <property type="evidence" value="ECO:0007669"/>
    <property type="project" value="UniProtKB-UniRule"/>
</dbReference>
<dbReference type="Gene3D" id="3.40.50.300">
    <property type="entry name" value="P-loop containing nucleotide triphosphate hydrolases"/>
    <property type="match status" value="1"/>
</dbReference>
<feature type="active site" description="GMP-histidine intermediate" evidence="15">
    <location>
        <position position="54"/>
    </location>
</feature>
<comment type="function">
    <text evidence="4 14">Catalyzes ATP-dependent phosphorylation of adenosylcobinamide and addition of GMP to adenosylcobinamide phosphate.</text>
</comment>
<evidence type="ECO:0000313" key="18">
    <source>
        <dbReference type="Proteomes" id="UP000256845"/>
    </source>
</evidence>
<evidence type="ECO:0000256" key="12">
    <source>
        <dbReference type="ARBA" id="ARBA00022840"/>
    </source>
</evidence>
<evidence type="ECO:0000256" key="11">
    <source>
        <dbReference type="ARBA" id="ARBA00022777"/>
    </source>
</evidence>
<dbReference type="GO" id="GO:0005525">
    <property type="term" value="F:GTP binding"/>
    <property type="evidence" value="ECO:0007669"/>
    <property type="project" value="UniProtKB-UniRule"/>
</dbReference>
<protein>
    <recommendedName>
        <fullName evidence="14">Bifunctional adenosylcobalamin biosynthesis protein</fullName>
        <ecNumber evidence="14">2.7.1.156</ecNumber>
        <ecNumber evidence="14">2.7.7.62</ecNumber>
    </recommendedName>
</protein>
<comment type="catalytic activity">
    <reaction evidence="1 14">
        <text>adenosylcob(III)inamide + ATP = adenosylcob(III)inamide phosphate + ADP + H(+)</text>
        <dbReference type="Rhea" id="RHEA:15769"/>
        <dbReference type="ChEBI" id="CHEBI:2480"/>
        <dbReference type="ChEBI" id="CHEBI:15378"/>
        <dbReference type="ChEBI" id="CHEBI:30616"/>
        <dbReference type="ChEBI" id="CHEBI:58502"/>
        <dbReference type="ChEBI" id="CHEBI:456216"/>
        <dbReference type="EC" id="2.7.1.156"/>
    </reaction>
</comment>
<comment type="pathway">
    <text evidence="6 14">Cofactor biosynthesis; adenosylcobalamin biosynthesis; adenosylcobalamin from cob(II)yrinate a,c-diamide: step 5/7.</text>
</comment>
<feature type="binding site" evidence="16">
    <location>
        <begin position="38"/>
        <end position="40"/>
    </location>
    <ligand>
        <name>GTP</name>
        <dbReference type="ChEBI" id="CHEBI:37565"/>
    </ligand>
</feature>
<keyword evidence="18" id="KW-1185">Reference proteome</keyword>
<keyword evidence="11 14" id="KW-0418">Kinase</keyword>
<dbReference type="UniPathway" id="UPA00148">
    <property type="reaction ID" value="UER00236"/>
</dbReference>
<evidence type="ECO:0000256" key="6">
    <source>
        <dbReference type="ARBA" id="ARBA00005159"/>
    </source>
</evidence>
<proteinExistence type="inferred from homology"/>
<dbReference type="InterPro" id="IPR003203">
    <property type="entry name" value="CobU/CobP"/>
</dbReference>
<dbReference type="GO" id="GO:0009236">
    <property type="term" value="P:cobalamin biosynthetic process"/>
    <property type="evidence" value="ECO:0007669"/>
    <property type="project" value="UniProtKB-UniRule"/>
</dbReference>
<comment type="pathway">
    <text evidence="5 14">Cofactor biosynthesis; adenosylcobalamin biosynthesis; adenosylcobalamin from cob(II)yrinate a,c-diamide: step 6/7.</text>
</comment>
<evidence type="ECO:0000256" key="1">
    <source>
        <dbReference type="ARBA" id="ARBA00000312"/>
    </source>
</evidence>
<name>A0A3D9HDX7_9PROT</name>
<dbReference type="EC" id="2.7.7.62" evidence="14"/>
<evidence type="ECO:0000256" key="8">
    <source>
        <dbReference type="ARBA" id="ARBA00022573"/>
    </source>
</evidence>
<evidence type="ECO:0000256" key="9">
    <source>
        <dbReference type="ARBA" id="ARBA00022679"/>
    </source>
</evidence>
<dbReference type="SUPFAM" id="SSF52540">
    <property type="entry name" value="P-loop containing nucleoside triphosphate hydrolases"/>
    <property type="match status" value="1"/>
</dbReference>
<keyword evidence="8 14" id="KW-0169">Cobalamin biosynthesis</keyword>
<dbReference type="GO" id="GO:0043752">
    <property type="term" value="F:adenosylcobinamide kinase activity"/>
    <property type="evidence" value="ECO:0007669"/>
    <property type="project" value="UniProtKB-EC"/>
</dbReference>
<dbReference type="GO" id="GO:0008820">
    <property type="term" value="F:cobinamide phosphate guanylyltransferase activity"/>
    <property type="evidence" value="ECO:0007669"/>
    <property type="project" value="UniProtKB-UniRule"/>
</dbReference>
<evidence type="ECO:0000256" key="7">
    <source>
        <dbReference type="ARBA" id="ARBA00007490"/>
    </source>
</evidence>
<sequence length="179" mass="19235">MTGIIYVCGGARSGKTGYAQKMVEEIAATAGLAKIYIATAQAWDAEMADRIQRHQSERGPDWQTAEAPMDLPEKILELSNPETILLVDCLTLWLTNILLAERNIDAQRIALVAAIEGAKGPVVLVSNEVGMGIVPENALARRFRDEAGWVNQAVAKAADKAVLVASGLPVILKDNNVTE</sequence>
<dbReference type="EMBL" id="QRDW01000009">
    <property type="protein sequence ID" value="RED47668.1"/>
    <property type="molecule type" value="Genomic_DNA"/>
</dbReference>
<evidence type="ECO:0000256" key="15">
    <source>
        <dbReference type="PIRSR" id="PIRSR006135-1"/>
    </source>
</evidence>
<dbReference type="EC" id="2.7.1.156" evidence="14"/>
<dbReference type="CDD" id="cd00544">
    <property type="entry name" value="CobU"/>
    <property type="match status" value="1"/>
</dbReference>
<comment type="catalytic activity">
    <reaction evidence="2 14">
        <text>adenosylcob(III)inamide phosphate + GTP + H(+) = adenosylcob(III)inamide-GDP + diphosphate</text>
        <dbReference type="Rhea" id="RHEA:22712"/>
        <dbReference type="ChEBI" id="CHEBI:15378"/>
        <dbReference type="ChEBI" id="CHEBI:33019"/>
        <dbReference type="ChEBI" id="CHEBI:37565"/>
        <dbReference type="ChEBI" id="CHEBI:58502"/>
        <dbReference type="ChEBI" id="CHEBI:60487"/>
        <dbReference type="EC" id="2.7.7.62"/>
    </reaction>
</comment>
<evidence type="ECO:0000256" key="14">
    <source>
        <dbReference type="PIRNR" id="PIRNR006135"/>
    </source>
</evidence>
<evidence type="ECO:0000256" key="5">
    <source>
        <dbReference type="ARBA" id="ARBA00004692"/>
    </source>
</evidence>
<dbReference type="Proteomes" id="UP000256845">
    <property type="component" value="Unassembled WGS sequence"/>
</dbReference>
<comment type="similarity">
    <text evidence="7 14">Belongs to the CobU/CobP family.</text>
</comment>
<accession>A0A3D9HDX7</accession>
<dbReference type="OrthoDB" id="9788370at2"/>
<comment type="catalytic activity">
    <reaction evidence="3">
        <text>adenosylcob(III)inamide + GTP = adenosylcob(III)inamide phosphate + GDP + H(+)</text>
        <dbReference type="Rhea" id="RHEA:15765"/>
        <dbReference type="ChEBI" id="CHEBI:2480"/>
        <dbReference type="ChEBI" id="CHEBI:15378"/>
        <dbReference type="ChEBI" id="CHEBI:37565"/>
        <dbReference type="ChEBI" id="CHEBI:58189"/>
        <dbReference type="ChEBI" id="CHEBI:58502"/>
        <dbReference type="EC" id="2.7.1.156"/>
    </reaction>
</comment>
<reference evidence="17 18" key="1">
    <citation type="submission" date="2018-07" db="EMBL/GenBank/DDBJ databases">
        <title>Genomic Encyclopedia of Type Strains, Phase III (KMG-III): the genomes of soil and plant-associated and newly described type strains.</title>
        <authorList>
            <person name="Whitman W."/>
        </authorList>
    </citation>
    <scope>NUCLEOTIDE SEQUENCE [LARGE SCALE GENOMIC DNA]</scope>
    <source>
        <strain evidence="17 18">CECT 8488</strain>
    </source>
</reference>
<dbReference type="InterPro" id="IPR027417">
    <property type="entry name" value="P-loop_NTPase"/>
</dbReference>
<evidence type="ECO:0000256" key="3">
    <source>
        <dbReference type="ARBA" id="ARBA00001522"/>
    </source>
</evidence>
<feature type="binding site" evidence="16">
    <location>
        <position position="88"/>
    </location>
    <ligand>
        <name>GTP</name>
        <dbReference type="ChEBI" id="CHEBI:37565"/>
    </ligand>
</feature>
<dbReference type="PANTHER" id="PTHR34848:SF1">
    <property type="entry name" value="BIFUNCTIONAL ADENOSYLCOBALAMIN BIOSYNTHESIS PROTEIN COBU"/>
    <property type="match status" value="1"/>
</dbReference>